<protein>
    <submittedName>
        <fullName evidence="2">Uncharacterized protein</fullName>
    </submittedName>
</protein>
<sequence length="81" mass="9016">MRRPHRGIPAQHALRRSLLARDPRCSTPASASSNPPFLRNNDKDTLYLYKPMVSRAGIHTCTKPSSGPDGNGYGYSYISFH</sequence>
<keyword evidence="3" id="KW-1185">Reference proteome</keyword>
<evidence type="ECO:0000313" key="2">
    <source>
        <dbReference type="EMBL" id="MDT0393018.1"/>
    </source>
</evidence>
<reference evidence="3" key="1">
    <citation type="submission" date="2023-07" db="EMBL/GenBank/DDBJ databases">
        <title>30 novel species of actinomycetes from the DSMZ collection.</title>
        <authorList>
            <person name="Nouioui I."/>
        </authorList>
    </citation>
    <scope>NUCLEOTIDE SEQUENCE [LARGE SCALE GENOMIC DNA]</scope>
    <source>
        <strain evidence="3">DSM 41921</strain>
    </source>
</reference>
<organism evidence="2 3">
    <name type="scientific">Streptomyces dubilierae</name>
    <dbReference type="NCBI Taxonomy" id="3075533"/>
    <lineage>
        <taxon>Bacteria</taxon>
        <taxon>Bacillati</taxon>
        <taxon>Actinomycetota</taxon>
        <taxon>Actinomycetes</taxon>
        <taxon>Kitasatosporales</taxon>
        <taxon>Streptomycetaceae</taxon>
        <taxon>Streptomyces</taxon>
    </lineage>
</organism>
<accession>A0ABU2PMT0</accession>
<name>A0ABU2PMT0_9ACTN</name>
<proteinExistence type="predicted"/>
<comment type="caution">
    <text evidence="2">The sequence shown here is derived from an EMBL/GenBank/DDBJ whole genome shotgun (WGS) entry which is preliminary data.</text>
</comment>
<evidence type="ECO:0000256" key="1">
    <source>
        <dbReference type="SAM" id="MobiDB-lite"/>
    </source>
</evidence>
<gene>
    <name evidence="2" type="ORF">RM641_36975</name>
</gene>
<dbReference type="EMBL" id="JAVREU010000038">
    <property type="protein sequence ID" value="MDT0393018.1"/>
    <property type="molecule type" value="Genomic_DNA"/>
</dbReference>
<dbReference type="Proteomes" id="UP001183586">
    <property type="component" value="Unassembled WGS sequence"/>
</dbReference>
<evidence type="ECO:0000313" key="3">
    <source>
        <dbReference type="Proteomes" id="UP001183586"/>
    </source>
</evidence>
<feature type="region of interest" description="Disordered" evidence="1">
    <location>
        <begin position="18"/>
        <end position="42"/>
    </location>
</feature>
<dbReference type="RefSeq" id="WP_311689207.1">
    <property type="nucleotide sequence ID" value="NZ_JAVREU010000038.1"/>
</dbReference>